<dbReference type="Pfam" id="PF11145">
    <property type="entry name" value="DUF2921"/>
    <property type="match status" value="2"/>
</dbReference>
<keyword evidence="10" id="KW-0833">Ubl conjugation pathway</keyword>
<dbReference type="AlphaFoldDB" id="A0A0J9X606"/>
<evidence type="ECO:0000256" key="15">
    <source>
        <dbReference type="SAM" id="MobiDB-lite"/>
    </source>
</evidence>
<protein>
    <recommendedName>
        <fullName evidence="4">RING-type E3 ubiquitin transferase</fullName>
        <ecNumber evidence="4">2.3.2.27</ecNumber>
    </recommendedName>
</protein>
<feature type="region of interest" description="Disordered" evidence="15">
    <location>
        <begin position="670"/>
        <end position="701"/>
    </location>
</feature>
<evidence type="ECO:0000256" key="11">
    <source>
        <dbReference type="ARBA" id="ARBA00022833"/>
    </source>
</evidence>
<evidence type="ECO:0000256" key="8">
    <source>
        <dbReference type="ARBA" id="ARBA00022729"/>
    </source>
</evidence>
<dbReference type="InterPro" id="IPR021319">
    <property type="entry name" value="DUF2921"/>
</dbReference>
<feature type="transmembrane region" description="Helical" evidence="16">
    <location>
        <begin position="611"/>
        <end position="628"/>
    </location>
</feature>
<dbReference type="GO" id="GO:0008270">
    <property type="term" value="F:zinc ion binding"/>
    <property type="evidence" value="ECO:0007669"/>
    <property type="project" value="UniProtKB-KW"/>
</dbReference>
<feature type="transmembrane region" description="Helical" evidence="16">
    <location>
        <begin position="360"/>
        <end position="378"/>
    </location>
</feature>
<dbReference type="Proteomes" id="UP000242525">
    <property type="component" value="Unassembled WGS sequence"/>
</dbReference>
<keyword evidence="8 17" id="KW-0732">Signal</keyword>
<evidence type="ECO:0000256" key="2">
    <source>
        <dbReference type="ARBA" id="ARBA00004127"/>
    </source>
</evidence>
<dbReference type="InterPro" id="IPR050731">
    <property type="entry name" value="HRD1_E3_ubiq-ligases"/>
</dbReference>
<evidence type="ECO:0000256" key="12">
    <source>
        <dbReference type="ARBA" id="ARBA00022989"/>
    </source>
</evidence>
<keyword evidence="5" id="KW-0808">Transferase</keyword>
<feature type="transmembrane region" description="Helical" evidence="16">
    <location>
        <begin position="547"/>
        <end position="565"/>
    </location>
</feature>
<evidence type="ECO:0000256" key="10">
    <source>
        <dbReference type="ARBA" id="ARBA00022786"/>
    </source>
</evidence>
<feature type="domain" description="RING-type" evidence="18">
    <location>
        <begin position="709"/>
        <end position="774"/>
    </location>
</feature>
<dbReference type="Pfam" id="PF13639">
    <property type="entry name" value="zf-RING_2"/>
    <property type="match status" value="1"/>
</dbReference>
<dbReference type="GO" id="GO:0016874">
    <property type="term" value="F:ligase activity"/>
    <property type="evidence" value="ECO:0007669"/>
    <property type="project" value="UniProtKB-KW"/>
</dbReference>
<gene>
    <name evidence="19" type="ORF">BN980_GECA02s07270g</name>
</gene>
<comment type="subcellular location">
    <subcellularLocation>
        <location evidence="2">Endomembrane system</location>
        <topology evidence="2">Multi-pass membrane protein</topology>
    </subcellularLocation>
</comment>
<evidence type="ECO:0000256" key="5">
    <source>
        <dbReference type="ARBA" id="ARBA00022679"/>
    </source>
</evidence>
<reference evidence="19" key="1">
    <citation type="submission" date="2014-03" db="EMBL/GenBank/DDBJ databases">
        <authorList>
            <person name="Casaregola S."/>
        </authorList>
    </citation>
    <scope>NUCLEOTIDE SEQUENCE [LARGE SCALE GENOMIC DNA]</scope>
    <source>
        <strain evidence="19">CLIB 918</strain>
    </source>
</reference>
<keyword evidence="13 16" id="KW-0472">Membrane</keyword>
<dbReference type="Gene3D" id="3.30.40.10">
    <property type="entry name" value="Zinc/RING finger domain, C3HC4 (zinc finger)"/>
    <property type="match status" value="1"/>
</dbReference>
<keyword evidence="11" id="KW-0862">Zinc</keyword>
<evidence type="ECO:0000256" key="9">
    <source>
        <dbReference type="ARBA" id="ARBA00022771"/>
    </source>
</evidence>
<dbReference type="PANTHER" id="PTHR22763:SF162">
    <property type="entry name" value="TRANSMEMBRANE E3 UBIQUITIN-PROTEIN LIGASE 1"/>
    <property type="match status" value="1"/>
</dbReference>
<dbReference type="PROSITE" id="PS50089">
    <property type="entry name" value="ZF_RING_2"/>
    <property type="match status" value="1"/>
</dbReference>
<evidence type="ECO:0000256" key="14">
    <source>
        <dbReference type="PROSITE-ProRule" id="PRU00175"/>
    </source>
</evidence>
<keyword evidence="9 14" id="KW-0863">Zinc-finger</keyword>
<dbReference type="EMBL" id="CCBN010000002">
    <property type="protein sequence ID" value="CDO52199.1"/>
    <property type="molecule type" value="Genomic_DNA"/>
</dbReference>
<dbReference type="EC" id="2.3.2.27" evidence="4"/>
<comment type="catalytic activity">
    <reaction evidence="1">
        <text>S-ubiquitinyl-[E2 ubiquitin-conjugating enzyme]-L-cysteine + [acceptor protein]-L-lysine = [E2 ubiquitin-conjugating enzyme]-L-cysteine + N(6)-ubiquitinyl-[acceptor protein]-L-lysine.</text>
        <dbReference type="EC" id="2.3.2.27"/>
    </reaction>
</comment>
<dbReference type="SMART" id="SM00184">
    <property type="entry name" value="RING"/>
    <property type="match status" value="1"/>
</dbReference>
<evidence type="ECO:0000256" key="4">
    <source>
        <dbReference type="ARBA" id="ARBA00012483"/>
    </source>
</evidence>
<feature type="transmembrane region" description="Helical" evidence="16">
    <location>
        <begin position="577"/>
        <end position="596"/>
    </location>
</feature>
<dbReference type="GO" id="GO:0043161">
    <property type="term" value="P:proteasome-mediated ubiquitin-dependent protein catabolic process"/>
    <property type="evidence" value="ECO:0007669"/>
    <property type="project" value="TreeGrafter"/>
</dbReference>
<feature type="transmembrane region" description="Helical" evidence="16">
    <location>
        <begin position="523"/>
        <end position="541"/>
    </location>
</feature>
<dbReference type="InterPro" id="IPR001841">
    <property type="entry name" value="Znf_RING"/>
</dbReference>
<sequence length="780" mass="88384">MDKTRAVFLVLLFFFIFFTPAGNAPHISTANELFTLKDYLDLQRNYTRLLKSSTYEPGLVFGESFLPQEIVDLGNRVWDLESTEELIQGSDELMELVSPHELIYFKNVSGIYEGSWNQSVFQEKLEPIKLEIPDLFKPSDNLTSSLLFQSSNSTSPKGSTTINDHSKGNITENFGKVSFTINEIASRNHERANVALIEVTASLFDSTGSSQFSFDMAGFHIKPTGNIILSTASLKYSGLHILPHLLPHEKYFAEARSIMVKYLNSTTNRYEKDLDYDAFEEAEIFAKECEYIMYGHVHSVPFTKQQLIDTESELLHPMGRPTPKLPALKISGLFYSPDCAVALQSTDIQGEKYETYWNRLRVIVVYGIVLLFLQMVLLAKQMKDTNTPSLLSKISFQSVIMLIVVDGTIWTASFVSSFVEELSLPFIAVSFLSFALTSMYEMRYMVEIYKAQLPEGEVDAQVREVIQANTNNNVNGALFTNSDGSFVSTPRLPQEPDQLPLPVTTAQPQQSERALAGSLYTRVYFFLIVFIIVSIIVSSWPAPFRTIYEYTVIFGLYSLWVPQIYRNVTRGYRKSFLWSFVVGTSIIRLVPFYYLFSTEANILSHHTDDRFALFITGWVGFQVLLLFVQSFWGPRVFIPNGVLPKLYDYHPVLYYSSDGDDESDLQNLISTSGQQHVPTSTTKSPKTGKKQKVDDDENPTGVKRPSVDCAICMMPVELVLVPRKLLMASSNRLVSSAGLILARRRYVVTPCQHVFHTGCMDKWMRSRLQCPICRNPLPPL</sequence>
<comment type="pathway">
    <text evidence="3">Protein modification; protein ubiquitination.</text>
</comment>
<feature type="transmembrane region" description="Helical" evidence="16">
    <location>
        <begin position="422"/>
        <end position="440"/>
    </location>
</feature>
<dbReference type="FunFam" id="3.30.40.10:FF:000626">
    <property type="entry name" value="Transmembrane ubiquitin ligase 1"/>
    <property type="match status" value="1"/>
</dbReference>
<evidence type="ECO:0000256" key="6">
    <source>
        <dbReference type="ARBA" id="ARBA00022692"/>
    </source>
</evidence>
<name>A0A0J9X606_GEOCN</name>
<keyword evidence="19" id="KW-0436">Ligase</keyword>
<feature type="chain" id="PRO_5005325645" description="RING-type E3 ubiquitin transferase" evidence="17">
    <location>
        <begin position="25"/>
        <end position="780"/>
    </location>
</feature>
<evidence type="ECO:0000259" key="18">
    <source>
        <dbReference type="PROSITE" id="PS50089"/>
    </source>
</evidence>
<evidence type="ECO:0000256" key="17">
    <source>
        <dbReference type="SAM" id="SignalP"/>
    </source>
</evidence>
<dbReference type="GO" id="GO:0044695">
    <property type="term" value="C:Dsc E3 ubiquitin ligase complex"/>
    <property type="evidence" value="ECO:0007669"/>
    <property type="project" value="TreeGrafter"/>
</dbReference>
<evidence type="ECO:0000256" key="16">
    <source>
        <dbReference type="SAM" id="Phobius"/>
    </source>
</evidence>
<dbReference type="PANTHER" id="PTHR22763">
    <property type="entry name" value="RING ZINC FINGER PROTEIN"/>
    <property type="match status" value="1"/>
</dbReference>
<comment type="caution">
    <text evidence="19">The sequence shown here is derived from an EMBL/GenBank/DDBJ whole genome shotgun (WGS) entry which is preliminary data.</text>
</comment>
<dbReference type="STRING" id="1173061.A0A0J9X606"/>
<dbReference type="OrthoDB" id="9984778at2759"/>
<keyword evidence="6 16" id="KW-0812">Transmembrane</keyword>
<proteinExistence type="predicted"/>
<dbReference type="GO" id="GO:0012505">
    <property type="term" value="C:endomembrane system"/>
    <property type="evidence" value="ECO:0007669"/>
    <property type="project" value="UniProtKB-SubCell"/>
</dbReference>
<keyword evidence="20" id="KW-1185">Reference proteome</keyword>
<organism evidence="19 20">
    <name type="scientific">Geotrichum candidum</name>
    <name type="common">Oospora lactis</name>
    <name type="synonym">Dipodascus geotrichum</name>
    <dbReference type="NCBI Taxonomy" id="1173061"/>
    <lineage>
        <taxon>Eukaryota</taxon>
        <taxon>Fungi</taxon>
        <taxon>Dikarya</taxon>
        <taxon>Ascomycota</taxon>
        <taxon>Saccharomycotina</taxon>
        <taxon>Dipodascomycetes</taxon>
        <taxon>Dipodascales</taxon>
        <taxon>Dipodascaceae</taxon>
        <taxon>Geotrichum</taxon>
    </lineage>
</organism>
<dbReference type="SUPFAM" id="SSF57850">
    <property type="entry name" value="RING/U-box"/>
    <property type="match status" value="1"/>
</dbReference>
<evidence type="ECO:0000256" key="1">
    <source>
        <dbReference type="ARBA" id="ARBA00000900"/>
    </source>
</evidence>
<dbReference type="InterPro" id="IPR013083">
    <property type="entry name" value="Znf_RING/FYVE/PHD"/>
</dbReference>
<evidence type="ECO:0000313" key="19">
    <source>
        <dbReference type="EMBL" id="CDO52199.1"/>
    </source>
</evidence>
<feature type="transmembrane region" description="Helical" evidence="16">
    <location>
        <begin position="390"/>
        <end position="410"/>
    </location>
</feature>
<evidence type="ECO:0000256" key="3">
    <source>
        <dbReference type="ARBA" id="ARBA00004906"/>
    </source>
</evidence>
<feature type="signal peptide" evidence="17">
    <location>
        <begin position="1"/>
        <end position="24"/>
    </location>
</feature>
<evidence type="ECO:0000256" key="7">
    <source>
        <dbReference type="ARBA" id="ARBA00022723"/>
    </source>
</evidence>
<evidence type="ECO:0000256" key="13">
    <source>
        <dbReference type="ARBA" id="ARBA00023136"/>
    </source>
</evidence>
<evidence type="ECO:0000313" key="20">
    <source>
        <dbReference type="Proteomes" id="UP000242525"/>
    </source>
</evidence>
<keyword evidence="12 16" id="KW-1133">Transmembrane helix</keyword>
<accession>A0A0J9X606</accession>
<dbReference type="GO" id="GO:0061630">
    <property type="term" value="F:ubiquitin protein ligase activity"/>
    <property type="evidence" value="ECO:0007669"/>
    <property type="project" value="UniProtKB-EC"/>
</dbReference>
<keyword evidence="7" id="KW-0479">Metal-binding</keyword>